<accession>A0A0J9D5V8</accession>
<dbReference type="Proteomes" id="UP000037029">
    <property type="component" value="Chromosome"/>
</dbReference>
<feature type="transmembrane region" description="Helical" evidence="8">
    <location>
        <begin position="323"/>
        <end position="352"/>
    </location>
</feature>
<feature type="transmembrane region" description="Helical" evidence="8">
    <location>
        <begin position="469"/>
        <end position="491"/>
    </location>
</feature>
<evidence type="ECO:0000256" key="3">
    <source>
        <dbReference type="ARBA" id="ARBA00022475"/>
    </source>
</evidence>
<feature type="transmembrane region" description="Helical" evidence="8">
    <location>
        <begin position="256"/>
        <end position="274"/>
    </location>
</feature>
<dbReference type="PANTHER" id="PTHR23517">
    <property type="entry name" value="RESISTANCE PROTEIN MDTM, PUTATIVE-RELATED-RELATED"/>
    <property type="match status" value="1"/>
</dbReference>
<evidence type="ECO:0000256" key="7">
    <source>
        <dbReference type="ARBA" id="ARBA00023136"/>
    </source>
</evidence>
<dbReference type="InterPro" id="IPR000109">
    <property type="entry name" value="POT_fam"/>
</dbReference>
<feature type="transmembrane region" description="Helical" evidence="8">
    <location>
        <begin position="159"/>
        <end position="179"/>
    </location>
</feature>
<comment type="subcellular location">
    <subcellularLocation>
        <location evidence="1">Cell membrane</location>
        <topology evidence="1">Multi-pass membrane protein</topology>
    </subcellularLocation>
</comment>
<feature type="transmembrane region" description="Helical" evidence="8">
    <location>
        <begin position="286"/>
        <end position="303"/>
    </location>
</feature>
<dbReference type="AlphaFoldDB" id="A0A0J9D5V8"/>
<dbReference type="InterPro" id="IPR005279">
    <property type="entry name" value="Dipep/tripep_permease"/>
</dbReference>
<keyword evidence="5" id="KW-0571">Peptide transport</keyword>
<dbReference type="PROSITE" id="PS50850">
    <property type="entry name" value="MFS"/>
    <property type="match status" value="1"/>
</dbReference>
<evidence type="ECO:0000256" key="6">
    <source>
        <dbReference type="ARBA" id="ARBA00022989"/>
    </source>
</evidence>
<sequence>MSAMPPADHHATATFLGHPRGLFILFFTELWERFSFYGMRALLIFYLTKQFLFSDERAGMLYGAYIALVFVSPLVGGWLADRYLGARKAVLFGGIVIACGHVLLGLDALGGDRESATRIFLAGMAVIVVGTGFLKANVSVLVGQLYPRDDMRRDPAYTIFYMGINLGGALGPLVCGLLGETIGWSWGFGAAALGMILGIIVFVMGRPLLQGQGEAPDPAWLASPLFGIPREYWLYASALPFTAAMLALLASPATVGYLLSASGFAMGIGLVAYACLKLDPAARGRLLVAIFLLVVQPVFWGLFEQTGSSLNLFIDRHVDRTMFGITVPASLFQAVGPFSIFLLAPFFAWLWLKLGRRGLEPSAPAKFGLAIIQVGAGFLLLVGAGMMLPGAKMPMLFILLLYLLHTMGELCLSPVGLAAMSRLSPPHMLGLMMGTWFLATAGGNFMSGVIAAAIGASAGADQASTVLAAYGRIGGLAMLIGLAVLALSPWIGRLMKQGGR</sequence>
<dbReference type="InterPro" id="IPR018456">
    <property type="entry name" value="PTR2_symporter_CS"/>
</dbReference>
<feature type="transmembrane region" description="Helical" evidence="8">
    <location>
        <begin position="30"/>
        <end position="48"/>
    </location>
</feature>
<dbReference type="EMBL" id="CP020925">
    <property type="protein sequence ID" value="ATP19522.1"/>
    <property type="molecule type" value="Genomic_DNA"/>
</dbReference>
<feature type="transmembrane region" description="Helical" evidence="8">
    <location>
        <begin position="89"/>
        <end position="106"/>
    </location>
</feature>
<evidence type="ECO:0000313" key="11">
    <source>
        <dbReference type="Proteomes" id="UP000037029"/>
    </source>
</evidence>
<dbReference type="Pfam" id="PF00854">
    <property type="entry name" value="PTR2"/>
    <property type="match status" value="1"/>
</dbReference>
<keyword evidence="2" id="KW-0813">Transport</keyword>
<name>A0A0J9D5V8_SPHYA</name>
<evidence type="ECO:0000256" key="8">
    <source>
        <dbReference type="SAM" id="Phobius"/>
    </source>
</evidence>
<protein>
    <submittedName>
        <fullName evidence="10">MFS transporter</fullName>
    </submittedName>
</protein>
<evidence type="ECO:0000256" key="4">
    <source>
        <dbReference type="ARBA" id="ARBA00022692"/>
    </source>
</evidence>
<proteinExistence type="predicted"/>
<reference evidence="10 11" key="1">
    <citation type="submission" date="2017-04" db="EMBL/GenBank/DDBJ databases">
        <title>Characterization, genome and methylation analysis of a phthalic acid esters degrading strain Sphingobium yanoikuyae SHJ.</title>
        <authorList>
            <person name="Feng L."/>
        </authorList>
    </citation>
    <scope>NUCLEOTIDE SEQUENCE [LARGE SCALE GENOMIC DNA]</scope>
    <source>
        <strain evidence="10 11">SHJ</strain>
    </source>
</reference>
<feature type="transmembrane region" description="Helical" evidence="8">
    <location>
        <begin position="185"/>
        <end position="204"/>
    </location>
</feature>
<feature type="transmembrane region" description="Helical" evidence="8">
    <location>
        <begin position="394"/>
        <end position="419"/>
    </location>
</feature>
<dbReference type="CDD" id="cd17346">
    <property type="entry name" value="MFS_DtpA_like"/>
    <property type="match status" value="1"/>
</dbReference>
<dbReference type="SUPFAM" id="SSF103473">
    <property type="entry name" value="MFS general substrate transporter"/>
    <property type="match status" value="2"/>
</dbReference>
<evidence type="ECO:0000256" key="5">
    <source>
        <dbReference type="ARBA" id="ARBA00022856"/>
    </source>
</evidence>
<dbReference type="PROSITE" id="PS01022">
    <property type="entry name" value="PTR2_1"/>
    <property type="match status" value="1"/>
</dbReference>
<evidence type="ECO:0000313" key="10">
    <source>
        <dbReference type="EMBL" id="ATP19522.1"/>
    </source>
</evidence>
<feature type="transmembrane region" description="Helical" evidence="8">
    <location>
        <begin position="431"/>
        <end position="457"/>
    </location>
</feature>
<keyword evidence="3" id="KW-1003">Cell membrane</keyword>
<evidence type="ECO:0000259" key="9">
    <source>
        <dbReference type="PROSITE" id="PS50850"/>
    </source>
</evidence>
<dbReference type="GO" id="GO:1904680">
    <property type="term" value="F:peptide transmembrane transporter activity"/>
    <property type="evidence" value="ECO:0007669"/>
    <property type="project" value="InterPro"/>
</dbReference>
<feature type="transmembrane region" description="Helical" evidence="8">
    <location>
        <begin position="232"/>
        <end position="250"/>
    </location>
</feature>
<organism evidence="10 11">
    <name type="scientific">Sphingobium yanoikuyae</name>
    <name type="common">Sphingomonas yanoikuyae</name>
    <dbReference type="NCBI Taxonomy" id="13690"/>
    <lineage>
        <taxon>Bacteria</taxon>
        <taxon>Pseudomonadati</taxon>
        <taxon>Pseudomonadota</taxon>
        <taxon>Alphaproteobacteria</taxon>
        <taxon>Sphingomonadales</taxon>
        <taxon>Sphingomonadaceae</taxon>
        <taxon>Sphingobium</taxon>
    </lineage>
</organism>
<dbReference type="InterPro" id="IPR050171">
    <property type="entry name" value="MFS_Transporters"/>
</dbReference>
<keyword evidence="5" id="KW-0653">Protein transport</keyword>
<evidence type="ECO:0000256" key="1">
    <source>
        <dbReference type="ARBA" id="ARBA00004651"/>
    </source>
</evidence>
<keyword evidence="6 8" id="KW-1133">Transmembrane helix</keyword>
<keyword evidence="7 8" id="KW-0472">Membrane</keyword>
<dbReference type="PANTHER" id="PTHR23517:SF15">
    <property type="entry name" value="PROTON-DEPENDENT OLIGOPEPTIDE FAMILY TRANSPORT PROTEIN"/>
    <property type="match status" value="1"/>
</dbReference>
<dbReference type="NCBIfam" id="TIGR00924">
    <property type="entry name" value="yjdL_sub1_fam"/>
    <property type="match status" value="1"/>
</dbReference>
<gene>
    <name evidence="10" type="ORF">BV87_14705</name>
</gene>
<feature type="transmembrane region" description="Helical" evidence="8">
    <location>
        <begin position="364"/>
        <end position="388"/>
    </location>
</feature>
<dbReference type="GO" id="GO:0005886">
    <property type="term" value="C:plasma membrane"/>
    <property type="evidence" value="ECO:0007669"/>
    <property type="project" value="UniProtKB-SubCell"/>
</dbReference>
<dbReference type="GO" id="GO:0006857">
    <property type="term" value="P:oligopeptide transport"/>
    <property type="evidence" value="ECO:0007669"/>
    <property type="project" value="InterPro"/>
</dbReference>
<dbReference type="InterPro" id="IPR036259">
    <property type="entry name" value="MFS_trans_sf"/>
</dbReference>
<dbReference type="InterPro" id="IPR020846">
    <property type="entry name" value="MFS_dom"/>
</dbReference>
<dbReference type="RefSeq" id="WP_048936528.1">
    <property type="nucleotide sequence ID" value="NZ_CP020925.1"/>
</dbReference>
<keyword evidence="4 8" id="KW-0812">Transmembrane</keyword>
<dbReference type="Gene3D" id="1.20.1250.20">
    <property type="entry name" value="MFS general substrate transporter like domains"/>
    <property type="match status" value="1"/>
</dbReference>
<feature type="transmembrane region" description="Helical" evidence="8">
    <location>
        <begin position="118"/>
        <end position="138"/>
    </location>
</feature>
<feature type="domain" description="Major facilitator superfamily (MFS) profile" evidence="9">
    <location>
        <begin position="21"/>
        <end position="492"/>
    </location>
</feature>
<feature type="transmembrane region" description="Helical" evidence="8">
    <location>
        <begin position="60"/>
        <end position="80"/>
    </location>
</feature>
<evidence type="ECO:0000256" key="2">
    <source>
        <dbReference type="ARBA" id="ARBA00022448"/>
    </source>
</evidence>